<dbReference type="InterPro" id="IPR002347">
    <property type="entry name" value="SDR_fam"/>
</dbReference>
<evidence type="ECO:0000313" key="2">
    <source>
        <dbReference type="EMBL" id="MBC5645526.1"/>
    </source>
</evidence>
<accession>A0ABR7E6Z1</accession>
<dbReference type="SUPFAM" id="SSF51735">
    <property type="entry name" value="NAD(P)-binding Rossmann-fold domains"/>
    <property type="match status" value="1"/>
</dbReference>
<dbReference type="InterPro" id="IPR036291">
    <property type="entry name" value="NAD(P)-bd_dom_sf"/>
</dbReference>
<dbReference type="PANTHER" id="PTHR43157:SF31">
    <property type="entry name" value="PHOSPHATIDYLINOSITOL-GLYCAN BIOSYNTHESIS CLASS F PROTEIN"/>
    <property type="match status" value="1"/>
</dbReference>
<name>A0ABR7E6Z1_9BACT</name>
<dbReference type="Pfam" id="PF00106">
    <property type="entry name" value="adh_short"/>
    <property type="match status" value="1"/>
</dbReference>
<dbReference type="Gene3D" id="3.40.50.720">
    <property type="entry name" value="NAD(P)-binding Rossmann-like Domain"/>
    <property type="match status" value="1"/>
</dbReference>
<dbReference type="PANTHER" id="PTHR43157">
    <property type="entry name" value="PHOSPHATIDYLINOSITOL-GLYCAN BIOSYNTHESIS CLASS F PROTEIN-RELATED"/>
    <property type="match status" value="1"/>
</dbReference>
<dbReference type="CDD" id="cd05327">
    <property type="entry name" value="retinol-DH_like_SDR_c_like"/>
    <property type="match status" value="1"/>
</dbReference>
<organism evidence="2 3">
    <name type="scientific">Parabacteroides segnis</name>
    <dbReference type="NCBI Taxonomy" id="2763058"/>
    <lineage>
        <taxon>Bacteria</taxon>
        <taxon>Pseudomonadati</taxon>
        <taxon>Bacteroidota</taxon>
        <taxon>Bacteroidia</taxon>
        <taxon>Bacteroidales</taxon>
        <taxon>Tannerellaceae</taxon>
        <taxon>Parabacteroides</taxon>
    </lineage>
</organism>
<keyword evidence="3" id="KW-1185">Reference proteome</keyword>
<reference evidence="2 3" key="1">
    <citation type="submission" date="2020-08" db="EMBL/GenBank/DDBJ databases">
        <title>Genome public.</title>
        <authorList>
            <person name="Liu C."/>
            <person name="Sun Q."/>
        </authorList>
    </citation>
    <scope>NUCLEOTIDE SEQUENCE [LARGE SCALE GENOMIC DNA]</scope>
    <source>
        <strain evidence="2 3">BX2</strain>
    </source>
</reference>
<dbReference type="RefSeq" id="WP_186961171.1">
    <property type="nucleotide sequence ID" value="NZ_JACOOI010000032.1"/>
</dbReference>
<evidence type="ECO:0000256" key="1">
    <source>
        <dbReference type="ARBA" id="ARBA00023002"/>
    </source>
</evidence>
<keyword evidence="1" id="KW-0560">Oxidoreductase</keyword>
<comment type="caution">
    <text evidence="2">The sequence shown here is derived from an EMBL/GenBank/DDBJ whole genome shotgun (WGS) entry which is preliminary data.</text>
</comment>
<evidence type="ECO:0000313" key="3">
    <source>
        <dbReference type="Proteomes" id="UP000644010"/>
    </source>
</evidence>
<sequence length="295" mass="32585">MEKGIAIITGADGGMGREITLALAKEGFQIIMACKEPDKARTVCDKIKKESGNERIEIRQIDLSSLASVRSFADKLLAEGRPVSRLMNNAGVLTTNIRQTADGLETIVSVNYVGPYLLTRLLLPLMQRGSRIVNTVSCTYAIGRIESDFFSKGKNGRFSRIPVYGNTKLALLLFTRELAERVKEKGITVNAADPGIVSTNMITMHAWFDPLTDILFRPFIKTAAQGAATAIYLAQSPEADGKSGGCYANCKEKKLPERILHHPLQRRLWDDTEALLLSRNLLNRKNIPETVGTYE</sequence>
<protein>
    <submittedName>
        <fullName evidence="2">SDR family oxidoreductase</fullName>
    </submittedName>
</protein>
<dbReference type="InterPro" id="IPR020904">
    <property type="entry name" value="Sc_DH/Rdtase_CS"/>
</dbReference>
<dbReference type="PROSITE" id="PS00061">
    <property type="entry name" value="ADH_SHORT"/>
    <property type="match status" value="1"/>
</dbReference>
<gene>
    <name evidence="2" type="ORF">H8S77_21820</name>
</gene>
<dbReference type="Proteomes" id="UP000644010">
    <property type="component" value="Unassembled WGS sequence"/>
</dbReference>
<dbReference type="EMBL" id="JACOOI010000032">
    <property type="protein sequence ID" value="MBC5645526.1"/>
    <property type="molecule type" value="Genomic_DNA"/>
</dbReference>
<dbReference type="PRINTS" id="PR00081">
    <property type="entry name" value="GDHRDH"/>
</dbReference>
<proteinExistence type="predicted"/>